<dbReference type="Proteomes" id="UP000008130">
    <property type="component" value="Chromosome"/>
</dbReference>
<gene>
    <name evidence="5" type="ordered locus">SL003B_4244</name>
</gene>
<dbReference type="eggNOG" id="COG0204">
    <property type="taxonomic scope" value="Bacteria"/>
</dbReference>
<dbReference type="PATRIC" id="fig|991905.3.peg.4376"/>
<accession>F2IVE3</accession>
<feature type="domain" description="Phospholipid/glycerol acyltransferase" evidence="4">
    <location>
        <begin position="118"/>
        <end position="240"/>
    </location>
</feature>
<evidence type="ECO:0000256" key="1">
    <source>
        <dbReference type="ARBA" id="ARBA00005189"/>
    </source>
</evidence>
<keyword evidence="2 5" id="KW-0808">Transferase</keyword>
<evidence type="ECO:0000259" key="4">
    <source>
        <dbReference type="SMART" id="SM00563"/>
    </source>
</evidence>
<sequence>MSIDTERLAGGKGAFVPSPNHNASALMTSSADPAALSPAERHIVDTLIAERGRQVMASPWWPLIRPLAHRILRYRDAVDMADAIATMSADDVFAHLSALLSLDVTTLGLERVPERGPVVLVSNHPTGIADGVVLYDAIKNRRRDLSIFANRDAIRINPRLAEMIVPVEWRAEFKTREKTKETLRNAGRAFAQERAVVLFPSGRLAYWHEGKLTERPWMTSALALARKHRVPIIPMHMGGRNSGLFYFLARVSTELRDMTVFNELLNKKSARFRVHFGKPIAPEALDGDAAEQTDRLRVHCAETLGRDPDAEFRP</sequence>
<dbReference type="STRING" id="991905.SL003B_4244"/>
<dbReference type="InterPro" id="IPR002123">
    <property type="entry name" value="Plipid/glycerol_acylTrfase"/>
</dbReference>
<organism evidence="5 6">
    <name type="scientific">Polymorphum gilvum (strain LMG 25793 / CGMCC 1.9160 / SL003B-26A1)</name>
    <dbReference type="NCBI Taxonomy" id="991905"/>
    <lineage>
        <taxon>Bacteria</taxon>
        <taxon>Pseudomonadati</taxon>
        <taxon>Pseudomonadota</taxon>
        <taxon>Alphaproteobacteria</taxon>
        <taxon>Rhodobacterales</taxon>
        <taxon>Paracoccaceae</taxon>
        <taxon>Polymorphum</taxon>
    </lineage>
</organism>
<dbReference type="SUPFAM" id="SSF69593">
    <property type="entry name" value="Glycerol-3-phosphate (1)-acyltransferase"/>
    <property type="match status" value="1"/>
</dbReference>
<dbReference type="KEGG" id="pgv:SL003B_4244"/>
<keyword evidence="3 5" id="KW-0012">Acyltransferase</keyword>
<evidence type="ECO:0000313" key="5">
    <source>
        <dbReference type="EMBL" id="ADZ72661.1"/>
    </source>
</evidence>
<dbReference type="GO" id="GO:0003841">
    <property type="term" value="F:1-acylglycerol-3-phosphate O-acyltransferase activity"/>
    <property type="evidence" value="ECO:0007669"/>
    <property type="project" value="TreeGrafter"/>
</dbReference>
<proteinExistence type="predicted"/>
<dbReference type="PANTHER" id="PTHR10434:SF11">
    <property type="entry name" value="1-ACYL-SN-GLYCEROL-3-PHOSPHATE ACYLTRANSFERASE"/>
    <property type="match status" value="1"/>
</dbReference>
<dbReference type="SMART" id="SM00563">
    <property type="entry name" value="PlsC"/>
    <property type="match status" value="1"/>
</dbReference>
<dbReference type="HOGENOM" id="CLU_070047_0_0_5"/>
<keyword evidence="6" id="KW-1185">Reference proteome</keyword>
<comment type="pathway">
    <text evidence="1">Lipid metabolism.</text>
</comment>
<dbReference type="GO" id="GO:0006654">
    <property type="term" value="P:phosphatidic acid biosynthetic process"/>
    <property type="evidence" value="ECO:0007669"/>
    <property type="project" value="TreeGrafter"/>
</dbReference>
<reference evidence="5 6" key="1">
    <citation type="journal article" date="2011" name="J. Bacteriol.">
        <title>Complete genome sequence of Polymorphum gilvum SL003B-26A1T, a crude oil-degrading bacterium from oil-polluted saline soil.</title>
        <authorList>
            <person name="Li S.G."/>
            <person name="Tang Y.Q."/>
            <person name="Nie Y."/>
            <person name="Cai M."/>
            <person name="Wu X.L."/>
        </authorList>
    </citation>
    <scope>NUCLEOTIDE SEQUENCE [LARGE SCALE GENOMIC DNA]</scope>
    <source>
        <strain evidence="6">LMG 25793 / CGMCC 1.9160 / SL003B-26A1</strain>
    </source>
</reference>
<protein>
    <submittedName>
        <fullName evidence="5">Acyltransferase domain protein</fullName>
    </submittedName>
</protein>
<dbReference type="PANTHER" id="PTHR10434">
    <property type="entry name" value="1-ACYL-SN-GLYCEROL-3-PHOSPHATE ACYLTRANSFERASE"/>
    <property type="match status" value="1"/>
</dbReference>
<name>F2IVE3_POLGS</name>
<dbReference type="AlphaFoldDB" id="F2IVE3"/>
<evidence type="ECO:0000256" key="3">
    <source>
        <dbReference type="ARBA" id="ARBA00023315"/>
    </source>
</evidence>
<dbReference type="Pfam" id="PF01553">
    <property type="entry name" value="Acyltransferase"/>
    <property type="match status" value="1"/>
</dbReference>
<evidence type="ECO:0000313" key="6">
    <source>
        <dbReference type="Proteomes" id="UP000008130"/>
    </source>
</evidence>
<dbReference type="EMBL" id="CP002568">
    <property type="protein sequence ID" value="ADZ72661.1"/>
    <property type="molecule type" value="Genomic_DNA"/>
</dbReference>
<evidence type="ECO:0000256" key="2">
    <source>
        <dbReference type="ARBA" id="ARBA00022679"/>
    </source>
</evidence>